<evidence type="ECO:0000313" key="9">
    <source>
        <dbReference type="Proteomes" id="UP000825729"/>
    </source>
</evidence>
<dbReference type="PANTHER" id="PTHR31113:SF20">
    <property type="entry name" value="UPF0496 PROTEIN 2-RELATED"/>
    <property type="match status" value="1"/>
</dbReference>
<evidence type="ECO:0000256" key="1">
    <source>
        <dbReference type="ARBA" id="ARBA00004370"/>
    </source>
</evidence>
<feature type="compositionally biased region" description="Basic and acidic residues" evidence="6">
    <location>
        <begin position="40"/>
        <end position="52"/>
    </location>
</feature>
<comment type="similarity">
    <text evidence="2">Belongs to the UPF0496 family.</text>
</comment>
<feature type="region of interest" description="Disordered" evidence="6">
    <location>
        <begin position="1"/>
        <end position="85"/>
    </location>
</feature>
<proteinExistence type="inferred from homology"/>
<dbReference type="GO" id="GO:0016020">
    <property type="term" value="C:membrane"/>
    <property type="evidence" value="ECO:0007669"/>
    <property type="project" value="UniProtKB-SubCell"/>
</dbReference>
<sequence length="389" mass="43634">MQSSKGAFPKEQNPNVPTKVNVNQEYMQALRTKSYTDIWTKVHGDPEQRPPSDVDPDQPPQVPAAAGTTPTAHRGGPNNLSSSSDLLEPRQETLMAVGHDAHLHALLLDYFERSAEAFHICAALLLNIDQTRSNYRLIQRILTRVKQRDDDDRCYYSEDQCRFISGELAAFARLENPLSCSSLVQFRRVHDLHASLLHRLTSTRKKVLRRAKTIRLVKKASGVGLLVAFGALNVGLVVVAAHTIVGLASIPVLVCQSVALVREKKKWVRGRCDSLGRVGAQLDAAARGAYILDRDLETMSRLVRRLHDEIEHSKAMIEICLRSPRGYLLREVVKEFESGEGVFLEQLKELEEHVYLCFLTINRARRLVVQQLSFKQRNTLDGTASSPTS</sequence>
<dbReference type="PANTHER" id="PTHR31113">
    <property type="entry name" value="UPF0496 PROTEIN 3-RELATED"/>
    <property type="match status" value="1"/>
</dbReference>
<keyword evidence="9" id="KW-1185">Reference proteome</keyword>
<reference evidence="8 9" key="1">
    <citation type="submission" date="2021-07" db="EMBL/GenBank/DDBJ databases">
        <title>The Aristolochia fimbriata genome: insights into angiosperm evolution, floral development and chemical biosynthesis.</title>
        <authorList>
            <person name="Jiao Y."/>
        </authorList>
    </citation>
    <scope>NUCLEOTIDE SEQUENCE [LARGE SCALE GENOMIC DNA]</scope>
    <source>
        <strain evidence="8">IBCAS-2021</strain>
        <tissue evidence="8">Leaf</tissue>
    </source>
</reference>
<dbReference type="Pfam" id="PF05055">
    <property type="entry name" value="DUF677"/>
    <property type="match status" value="1"/>
</dbReference>
<accession>A0AAV7E4P3</accession>
<evidence type="ECO:0000256" key="3">
    <source>
        <dbReference type="ARBA" id="ARBA00022692"/>
    </source>
</evidence>
<evidence type="ECO:0000256" key="7">
    <source>
        <dbReference type="SAM" id="Phobius"/>
    </source>
</evidence>
<dbReference type="InterPro" id="IPR007749">
    <property type="entry name" value="DUF677"/>
</dbReference>
<feature type="compositionally biased region" description="Polar residues" evidence="6">
    <location>
        <begin position="12"/>
        <end position="37"/>
    </location>
</feature>
<evidence type="ECO:0000256" key="6">
    <source>
        <dbReference type="SAM" id="MobiDB-lite"/>
    </source>
</evidence>
<feature type="transmembrane region" description="Helical" evidence="7">
    <location>
        <begin position="216"/>
        <end position="238"/>
    </location>
</feature>
<evidence type="ECO:0000256" key="5">
    <source>
        <dbReference type="ARBA" id="ARBA00023136"/>
    </source>
</evidence>
<protein>
    <submittedName>
        <fullName evidence="8">Uncharacterized protein</fullName>
    </submittedName>
</protein>
<gene>
    <name evidence="8" type="ORF">H6P81_018665</name>
</gene>
<comment type="subcellular location">
    <subcellularLocation>
        <location evidence="1">Membrane</location>
    </subcellularLocation>
</comment>
<evidence type="ECO:0000256" key="4">
    <source>
        <dbReference type="ARBA" id="ARBA00022989"/>
    </source>
</evidence>
<comment type="caution">
    <text evidence="8">The sequence shown here is derived from an EMBL/GenBank/DDBJ whole genome shotgun (WGS) entry which is preliminary data.</text>
</comment>
<name>A0AAV7E4P3_ARIFI</name>
<dbReference type="AlphaFoldDB" id="A0AAV7E4P3"/>
<dbReference type="Proteomes" id="UP000825729">
    <property type="component" value="Unassembled WGS sequence"/>
</dbReference>
<evidence type="ECO:0000313" key="8">
    <source>
        <dbReference type="EMBL" id="KAG9442811.1"/>
    </source>
</evidence>
<organism evidence="8 9">
    <name type="scientific">Aristolochia fimbriata</name>
    <name type="common">White veined hardy Dutchman's pipe vine</name>
    <dbReference type="NCBI Taxonomy" id="158543"/>
    <lineage>
        <taxon>Eukaryota</taxon>
        <taxon>Viridiplantae</taxon>
        <taxon>Streptophyta</taxon>
        <taxon>Embryophyta</taxon>
        <taxon>Tracheophyta</taxon>
        <taxon>Spermatophyta</taxon>
        <taxon>Magnoliopsida</taxon>
        <taxon>Magnoliidae</taxon>
        <taxon>Piperales</taxon>
        <taxon>Aristolochiaceae</taxon>
        <taxon>Aristolochia</taxon>
    </lineage>
</organism>
<keyword evidence="4 7" id="KW-1133">Transmembrane helix</keyword>
<keyword evidence="5 7" id="KW-0472">Membrane</keyword>
<keyword evidence="3 7" id="KW-0812">Transmembrane</keyword>
<dbReference type="EMBL" id="JAINDJ010000007">
    <property type="protein sequence ID" value="KAG9442811.1"/>
    <property type="molecule type" value="Genomic_DNA"/>
</dbReference>
<evidence type="ECO:0000256" key="2">
    <source>
        <dbReference type="ARBA" id="ARBA00009074"/>
    </source>
</evidence>